<dbReference type="InterPro" id="IPR002481">
    <property type="entry name" value="FUR"/>
</dbReference>
<dbReference type="RefSeq" id="WP_108739667.1">
    <property type="nucleotide sequence ID" value="NZ_CP020918.1"/>
</dbReference>
<protein>
    <submittedName>
        <fullName evidence="2">Fur family transcriptional regulator</fullName>
    </submittedName>
</protein>
<dbReference type="AlphaFoldDB" id="A0A2S1LAB9"/>
<name>A0A2S1LAB9_9FLAO</name>
<organism evidence="2 3">
    <name type="scientific">Flavobacterium faecale</name>
    <dbReference type="NCBI Taxonomy" id="1355330"/>
    <lineage>
        <taxon>Bacteria</taxon>
        <taxon>Pseudomonadati</taxon>
        <taxon>Bacteroidota</taxon>
        <taxon>Flavobacteriia</taxon>
        <taxon>Flavobacteriales</taxon>
        <taxon>Flavobacteriaceae</taxon>
        <taxon>Flavobacterium</taxon>
    </lineage>
</organism>
<sequence length="127" mass="14377">MKTTRNTASKAAILDLLTQSKVALSHSEIQKLTVDLCDRVTIYRILDRLVNEDVIHKIATPDGTVKYASCHHTHDHQHHTHNHVHFNCEKCQSVTCLDSVEPKFSIPEKYLVKEVNFTLTGLCPNCS</sequence>
<dbReference type="GO" id="GO:0046872">
    <property type="term" value="F:metal ion binding"/>
    <property type="evidence" value="ECO:0007669"/>
    <property type="project" value="UniProtKB-KW"/>
</dbReference>
<dbReference type="Proteomes" id="UP000244527">
    <property type="component" value="Chromosome"/>
</dbReference>
<keyword evidence="1" id="KW-0862">Zinc</keyword>
<feature type="binding site" evidence="1">
    <location>
        <position position="123"/>
    </location>
    <ligand>
        <name>Zn(2+)</name>
        <dbReference type="ChEBI" id="CHEBI:29105"/>
    </ligand>
</feature>
<dbReference type="GO" id="GO:0003700">
    <property type="term" value="F:DNA-binding transcription factor activity"/>
    <property type="evidence" value="ECO:0007669"/>
    <property type="project" value="InterPro"/>
</dbReference>
<accession>A0A2S1LAB9</accession>
<proteinExistence type="predicted"/>
<dbReference type="KEGG" id="ffa:FFWV33_03720"/>
<feature type="binding site" evidence="1">
    <location>
        <position position="88"/>
    </location>
    <ligand>
        <name>Zn(2+)</name>
        <dbReference type="ChEBI" id="CHEBI:29105"/>
    </ligand>
</feature>
<dbReference type="SUPFAM" id="SSF46785">
    <property type="entry name" value="Winged helix' DNA-binding domain"/>
    <property type="match status" value="1"/>
</dbReference>
<evidence type="ECO:0000256" key="1">
    <source>
        <dbReference type="PIRSR" id="PIRSR602481-1"/>
    </source>
</evidence>
<dbReference type="Pfam" id="PF01475">
    <property type="entry name" value="FUR"/>
    <property type="match status" value="1"/>
</dbReference>
<gene>
    <name evidence="2" type="ORF">FFWV33_03720</name>
</gene>
<keyword evidence="3" id="KW-1185">Reference proteome</keyword>
<dbReference type="OrthoDB" id="594893at2"/>
<keyword evidence="1" id="KW-0479">Metal-binding</keyword>
<dbReference type="EMBL" id="CP020918">
    <property type="protein sequence ID" value="AWG20710.1"/>
    <property type="molecule type" value="Genomic_DNA"/>
</dbReference>
<evidence type="ECO:0000313" key="3">
    <source>
        <dbReference type="Proteomes" id="UP000244527"/>
    </source>
</evidence>
<feature type="binding site" evidence="1">
    <location>
        <position position="126"/>
    </location>
    <ligand>
        <name>Zn(2+)</name>
        <dbReference type="ChEBI" id="CHEBI:29105"/>
    </ligand>
</feature>
<dbReference type="InterPro" id="IPR036390">
    <property type="entry name" value="WH_DNA-bd_sf"/>
</dbReference>
<dbReference type="InterPro" id="IPR036388">
    <property type="entry name" value="WH-like_DNA-bd_sf"/>
</dbReference>
<evidence type="ECO:0000313" key="2">
    <source>
        <dbReference type="EMBL" id="AWG20710.1"/>
    </source>
</evidence>
<reference evidence="2 3" key="1">
    <citation type="submission" date="2017-04" db="EMBL/GenBank/DDBJ databases">
        <title>Compelte genome sequence of WV33.</title>
        <authorList>
            <person name="Lee P.C."/>
        </authorList>
    </citation>
    <scope>NUCLEOTIDE SEQUENCE [LARGE SCALE GENOMIC DNA]</scope>
    <source>
        <strain evidence="2 3">WV33</strain>
    </source>
</reference>
<comment type="cofactor">
    <cofactor evidence="1">
        <name>Zn(2+)</name>
        <dbReference type="ChEBI" id="CHEBI:29105"/>
    </cofactor>
    <text evidence="1">Binds 1 zinc ion per subunit.</text>
</comment>
<feature type="binding site" evidence="1">
    <location>
        <position position="91"/>
    </location>
    <ligand>
        <name>Zn(2+)</name>
        <dbReference type="ChEBI" id="CHEBI:29105"/>
    </ligand>
</feature>
<dbReference type="Gene3D" id="1.10.10.10">
    <property type="entry name" value="Winged helix-like DNA-binding domain superfamily/Winged helix DNA-binding domain"/>
    <property type="match status" value="1"/>
</dbReference>